<keyword evidence="7" id="KW-0010">Activator</keyword>
<dbReference type="Proteomes" id="UP000789396">
    <property type="component" value="Unassembled WGS sequence"/>
</dbReference>
<keyword evidence="4" id="KW-0863">Zinc-finger</keyword>
<keyword evidence="8" id="KW-0804">Transcription</keyword>
<evidence type="ECO:0000256" key="9">
    <source>
        <dbReference type="ARBA" id="ARBA00023242"/>
    </source>
</evidence>
<organism evidence="12 13">
    <name type="scientific">Racocetra fulgida</name>
    <dbReference type="NCBI Taxonomy" id="60492"/>
    <lineage>
        <taxon>Eukaryota</taxon>
        <taxon>Fungi</taxon>
        <taxon>Fungi incertae sedis</taxon>
        <taxon>Mucoromycota</taxon>
        <taxon>Glomeromycotina</taxon>
        <taxon>Glomeromycetes</taxon>
        <taxon>Diversisporales</taxon>
        <taxon>Gigasporaceae</taxon>
        <taxon>Racocetra</taxon>
    </lineage>
</organism>
<evidence type="ECO:0000256" key="2">
    <source>
        <dbReference type="ARBA" id="ARBA00010857"/>
    </source>
</evidence>
<name>A0A9N8ZF58_9GLOM</name>
<evidence type="ECO:0000256" key="5">
    <source>
        <dbReference type="ARBA" id="ARBA00022833"/>
    </source>
</evidence>
<comment type="caution">
    <text evidence="12">The sequence shown here is derived from an EMBL/GenBank/DDBJ whole genome shotgun (WGS) entry which is preliminary data.</text>
</comment>
<evidence type="ECO:0000256" key="10">
    <source>
        <dbReference type="SAM" id="MobiDB-lite"/>
    </source>
</evidence>
<dbReference type="CDD" id="cd20553">
    <property type="entry name" value="CYCLIN_TFIIIB90_rpt1"/>
    <property type="match status" value="1"/>
</dbReference>
<dbReference type="GO" id="GO:0000126">
    <property type="term" value="C:transcription factor TFIIIB complex"/>
    <property type="evidence" value="ECO:0007669"/>
    <property type="project" value="TreeGrafter"/>
</dbReference>
<feature type="non-terminal residue" evidence="12">
    <location>
        <position position="1"/>
    </location>
</feature>
<accession>A0A9N8ZF58</accession>
<keyword evidence="9" id="KW-0539">Nucleus</keyword>
<feature type="domain" description="Cyclin-like" evidence="11">
    <location>
        <begin position="126"/>
        <end position="204"/>
    </location>
</feature>
<dbReference type="AlphaFoldDB" id="A0A9N8ZF58"/>
<dbReference type="GO" id="GO:0017025">
    <property type="term" value="F:TBP-class protein binding"/>
    <property type="evidence" value="ECO:0007669"/>
    <property type="project" value="InterPro"/>
</dbReference>
<dbReference type="Gene3D" id="1.20.5.650">
    <property type="entry name" value="Single helix bin"/>
    <property type="match status" value="1"/>
</dbReference>
<feature type="compositionally biased region" description="Polar residues" evidence="10">
    <location>
        <begin position="308"/>
        <end position="319"/>
    </location>
</feature>
<dbReference type="InterPro" id="IPR036915">
    <property type="entry name" value="Cyclin-like_sf"/>
</dbReference>
<evidence type="ECO:0000256" key="1">
    <source>
        <dbReference type="ARBA" id="ARBA00004123"/>
    </source>
</evidence>
<dbReference type="Gene3D" id="1.10.472.10">
    <property type="entry name" value="Cyclin-like"/>
    <property type="match status" value="1"/>
</dbReference>
<dbReference type="InterPro" id="IPR013150">
    <property type="entry name" value="TFIIB_cyclin"/>
</dbReference>
<dbReference type="GO" id="GO:0001006">
    <property type="term" value="F:RNA polymerase III type 3 promoter sequence-specific DNA binding"/>
    <property type="evidence" value="ECO:0007669"/>
    <property type="project" value="TreeGrafter"/>
</dbReference>
<dbReference type="InterPro" id="IPR011665">
    <property type="entry name" value="BRF1_TBP-bd_dom"/>
</dbReference>
<reference evidence="12" key="1">
    <citation type="submission" date="2021-06" db="EMBL/GenBank/DDBJ databases">
        <authorList>
            <person name="Kallberg Y."/>
            <person name="Tangrot J."/>
            <person name="Rosling A."/>
        </authorList>
    </citation>
    <scope>NUCLEOTIDE SEQUENCE</scope>
    <source>
        <strain evidence="12">IN212</strain>
    </source>
</reference>
<feature type="region of interest" description="Disordered" evidence="10">
    <location>
        <begin position="619"/>
        <end position="645"/>
    </location>
</feature>
<evidence type="ECO:0000256" key="3">
    <source>
        <dbReference type="ARBA" id="ARBA00022723"/>
    </source>
</evidence>
<evidence type="ECO:0000313" key="12">
    <source>
        <dbReference type="EMBL" id="CAG8489515.1"/>
    </source>
</evidence>
<dbReference type="FunFam" id="1.10.472.10:FF:000007">
    <property type="entry name" value="Transcription factor IIIB 90 kDa subunit"/>
    <property type="match status" value="1"/>
</dbReference>
<feature type="region of interest" description="Disordered" evidence="10">
    <location>
        <begin position="280"/>
        <end position="335"/>
    </location>
</feature>
<keyword evidence="13" id="KW-1185">Reference proteome</keyword>
<protein>
    <submittedName>
        <fullName evidence="12">8691_t:CDS:1</fullName>
    </submittedName>
</protein>
<dbReference type="Pfam" id="PF00382">
    <property type="entry name" value="TFIIB"/>
    <property type="match status" value="1"/>
</dbReference>
<evidence type="ECO:0000259" key="11">
    <source>
        <dbReference type="SMART" id="SM00385"/>
    </source>
</evidence>
<dbReference type="Pfam" id="PF07741">
    <property type="entry name" value="BRF1"/>
    <property type="match status" value="1"/>
</dbReference>
<keyword evidence="6" id="KW-0805">Transcription regulation</keyword>
<feature type="compositionally biased region" description="Polar residues" evidence="10">
    <location>
        <begin position="14"/>
        <end position="27"/>
    </location>
</feature>
<evidence type="ECO:0000256" key="6">
    <source>
        <dbReference type="ARBA" id="ARBA00023015"/>
    </source>
</evidence>
<dbReference type="PANTHER" id="PTHR11618">
    <property type="entry name" value="TRANSCRIPTION INITIATION FACTOR IIB-RELATED"/>
    <property type="match status" value="1"/>
</dbReference>
<dbReference type="PANTHER" id="PTHR11618:SF4">
    <property type="entry name" value="TRANSCRIPTION FACTOR IIIB 90 KDA SUBUNIT"/>
    <property type="match status" value="1"/>
</dbReference>
<sequence length="681" mass="78757">MSGINPSVDRVSRTRSVNTDVVATPTATDKYDNSRHLKYGQTENQKKTDVSKSKKNHEKKEEESSFRPELDRRYASSSDSAPTLHHTFYEEFLGGVTESKIVAEVTFGESASGAAILQGAYVGADQTLATALRLSDHLMEAAQRYFNLAITNNFIQGRKTQHVIAACLYIVCRTEKTCHMLIDFSDILQVNVFTLGSTFLKLVNTLHLVLPLIDPSIYITRFASMLEFGEETGRVANDAARLCQRMERDWMQTEFRETPTAKLTVRDFRVVWLEQESDPPSFTRARKAEKNAIDRRQQASSAEHDGNDQIQTNSSQQNETVDDDIEDESSDVLQQKNAIEEQIDRELEEEMNTYLNDPALKQISSEMEANKKGSEIMDDEEIGSDFDDDEIRNIVLSEEEVKIKTQVWMDMNHEYLKEVEAKRKKQEIDRANGIGVRKSDDQTVASTPAEAARRLFEERNLSKKINFKILDSLFDNIAGGSIPNTPTSWRDYDPTSVSGSGIARSGTPASSRWEDDEEFGDYYDNSYDNNYDNNYDLNYDHNYEHNYEHNDYYSNDDYYDEGQKTKRENEQIKNEQIKHEQIKNEQIKRENEQIKRENEQIKRENERIKRENERIKRENDQIKIENDQSKRENENEDRRAHVSKNKETLQNAFNAIVDQEIKKGRKITRLFDAFADEIDLD</sequence>
<dbReference type="SUPFAM" id="SSF47954">
    <property type="entry name" value="Cyclin-like"/>
    <property type="match status" value="2"/>
</dbReference>
<dbReference type="InterPro" id="IPR000812">
    <property type="entry name" value="TFIIB"/>
</dbReference>
<proteinExistence type="inferred from homology"/>
<dbReference type="EMBL" id="CAJVPZ010001324">
    <property type="protein sequence ID" value="CAG8489515.1"/>
    <property type="molecule type" value="Genomic_DNA"/>
</dbReference>
<evidence type="ECO:0000256" key="4">
    <source>
        <dbReference type="ARBA" id="ARBA00022771"/>
    </source>
</evidence>
<feature type="compositionally biased region" description="Acidic residues" evidence="10">
    <location>
        <begin position="320"/>
        <end position="330"/>
    </location>
</feature>
<comment type="similarity">
    <text evidence="2">Belongs to the TFIIB family.</text>
</comment>
<dbReference type="GO" id="GO:0070897">
    <property type="term" value="P:transcription preinitiation complex assembly"/>
    <property type="evidence" value="ECO:0007669"/>
    <property type="project" value="InterPro"/>
</dbReference>
<keyword evidence="3" id="KW-0479">Metal-binding</keyword>
<feature type="compositionally biased region" description="Basic and acidic residues" evidence="10">
    <location>
        <begin position="44"/>
        <end position="74"/>
    </location>
</feature>
<comment type="subcellular location">
    <subcellularLocation>
        <location evidence="1">Nucleus</location>
    </subcellularLocation>
</comment>
<evidence type="ECO:0000256" key="8">
    <source>
        <dbReference type="ARBA" id="ARBA00023163"/>
    </source>
</evidence>
<dbReference type="GO" id="GO:0000995">
    <property type="term" value="F:RNA polymerase III general transcription initiation factor activity"/>
    <property type="evidence" value="ECO:0007669"/>
    <property type="project" value="TreeGrafter"/>
</dbReference>
<keyword evidence="5" id="KW-0862">Zinc</keyword>
<dbReference type="InterPro" id="IPR013763">
    <property type="entry name" value="Cyclin-like_dom"/>
</dbReference>
<dbReference type="GO" id="GO:0005634">
    <property type="term" value="C:nucleus"/>
    <property type="evidence" value="ECO:0007669"/>
    <property type="project" value="UniProtKB-SubCell"/>
</dbReference>
<evidence type="ECO:0000313" key="13">
    <source>
        <dbReference type="Proteomes" id="UP000789396"/>
    </source>
</evidence>
<evidence type="ECO:0000256" key="7">
    <source>
        <dbReference type="ARBA" id="ARBA00023159"/>
    </source>
</evidence>
<dbReference type="OrthoDB" id="511529at2759"/>
<dbReference type="SMART" id="SM00385">
    <property type="entry name" value="CYCLIN"/>
    <property type="match status" value="1"/>
</dbReference>
<feature type="region of interest" description="Disordered" evidence="10">
    <location>
        <begin position="1"/>
        <end position="80"/>
    </location>
</feature>
<gene>
    <name evidence="12" type="ORF">RFULGI_LOCUS1916</name>
</gene>
<dbReference type="GO" id="GO:0097550">
    <property type="term" value="C:transcription preinitiation complex"/>
    <property type="evidence" value="ECO:0007669"/>
    <property type="project" value="TreeGrafter"/>
</dbReference>
<feature type="compositionally biased region" description="Basic and acidic residues" evidence="10">
    <location>
        <begin position="286"/>
        <end position="307"/>
    </location>
</feature>
<dbReference type="GO" id="GO:0008270">
    <property type="term" value="F:zinc ion binding"/>
    <property type="evidence" value="ECO:0007669"/>
    <property type="project" value="UniProtKB-KW"/>
</dbReference>
<feature type="region of interest" description="Disordered" evidence="10">
    <location>
        <begin position="488"/>
        <end position="517"/>
    </location>
</feature>